<dbReference type="WBParaSite" id="ES5_v2.g10139.t1">
    <property type="protein sequence ID" value="ES5_v2.g10139.t1"/>
    <property type="gene ID" value="ES5_v2.g10139"/>
</dbReference>
<name>A0AC34EZM2_9BILA</name>
<accession>A0AC34EZM2</accession>
<proteinExistence type="predicted"/>
<organism evidence="1 2">
    <name type="scientific">Panagrolaimus sp. ES5</name>
    <dbReference type="NCBI Taxonomy" id="591445"/>
    <lineage>
        <taxon>Eukaryota</taxon>
        <taxon>Metazoa</taxon>
        <taxon>Ecdysozoa</taxon>
        <taxon>Nematoda</taxon>
        <taxon>Chromadorea</taxon>
        <taxon>Rhabditida</taxon>
        <taxon>Tylenchina</taxon>
        <taxon>Panagrolaimomorpha</taxon>
        <taxon>Panagrolaimoidea</taxon>
        <taxon>Panagrolaimidae</taxon>
        <taxon>Panagrolaimus</taxon>
    </lineage>
</organism>
<evidence type="ECO:0000313" key="1">
    <source>
        <dbReference type="Proteomes" id="UP000887579"/>
    </source>
</evidence>
<reference evidence="2" key="1">
    <citation type="submission" date="2022-11" db="UniProtKB">
        <authorList>
            <consortium name="WormBaseParasite"/>
        </authorList>
    </citation>
    <scope>IDENTIFICATION</scope>
</reference>
<evidence type="ECO:0000313" key="2">
    <source>
        <dbReference type="WBParaSite" id="ES5_v2.g10139.t1"/>
    </source>
</evidence>
<sequence>MEVISTVSFAKCDKMAMKWNSIGTAMLALASVDGDKLAYLQLLSFNGDRFRITFNKDGPVHDVDVKWSPSGSHFAACYDSMPAKISIYNVQGTAIWNLDECRRNEVFFNTP</sequence>
<dbReference type="Proteomes" id="UP000887579">
    <property type="component" value="Unplaced"/>
</dbReference>
<protein>
    <submittedName>
        <fullName evidence="2">Translation initiation factor beta propellor-like domain-containing protein</fullName>
    </submittedName>
</protein>